<proteinExistence type="predicted"/>
<comment type="caution">
    <text evidence="5">The sequence shown here is derived from an EMBL/GenBank/DDBJ whole genome shotgun (WGS) entry which is preliminary data.</text>
</comment>
<dbReference type="GO" id="GO:0003700">
    <property type="term" value="F:DNA-binding transcription factor activity"/>
    <property type="evidence" value="ECO:0007669"/>
    <property type="project" value="InterPro"/>
</dbReference>
<keyword evidence="6" id="KW-1185">Reference proteome</keyword>
<dbReference type="InterPro" id="IPR036390">
    <property type="entry name" value="WH_DNA-bd_sf"/>
</dbReference>
<sequence length="229" mass="26876">MPLPNKTLEKNYKGKTSSSVIFYTVKRWIVTGQLKPNEKLDDMEFANYFSVSRTPIRDAFKLLESKNLIISSQGRGTAVTDLQLNNVKDIYIPLIGLQNLVFTNELIEFENEELNKLKFINDEFEKSIHKKDTSNILALDYKFHKFLIKQCKNSYIIEFCDTLFDHAYRLEYLFFSNTLDLSESHSEHNEIIKALERKDMYSASILVKKHWERTVHVLNTVIAKQNRLL</sequence>
<dbReference type="InterPro" id="IPR000524">
    <property type="entry name" value="Tscrpt_reg_HTH_GntR"/>
</dbReference>
<evidence type="ECO:0000256" key="2">
    <source>
        <dbReference type="ARBA" id="ARBA00023125"/>
    </source>
</evidence>
<dbReference type="PANTHER" id="PTHR43537:SF24">
    <property type="entry name" value="GLUCONATE OPERON TRANSCRIPTIONAL REPRESSOR"/>
    <property type="match status" value="1"/>
</dbReference>
<dbReference type="InterPro" id="IPR011711">
    <property type="entry name" value="GntR_C"/>
</dbReference>
<dbReference type="InterPro" id="IPR036388">
    <property type="entry name" value="WH-like_DNA-bd_sf"/>
</dbReference>
<name>A0A544TGN6_9BACI</name>
<dbReference type="Gene3D" id="1.20.120.530">
    <property type="entry name" value="GntR ligand-binding domain-like"/>
    <property type="match status" value="1"/>
</dbReference>
<evidence type="ECO:0000313" key="6">
    <source>
        <dbReference type="Proteomes" id="UP000317316"/>
    </source>
</evidence>
<dbReference type="SUPFAM" id="SSF46785">
    <property type="entry name" value="Winged helix' DNA-binding domain"/>
    <property type="match status" value="1"/>
</dbReference>
<evidence type="ECO:0000259" key="4">
    <source>
        <dbReference type="PROSITE" id="PS50949"/>
    </source>
</evidence>
<dbReference type="InterPro" id="IPR008920">
    <property type="entry name" value="TF_FadR/GntR_C"/>
</dbReference>
<dbReference type="SMART" id="SM00345">
    <property type="entry name" value="HTH_GNTR"/>
    <property type="match status" value="1"/>
</dbReference>
<dbReference type="AlphaFoldDB" id="A0A544TGN6"/>
<dbReference type="SUPFAM" id="SSF48008">
    <property type="entry name" value="GntR ligand-binding domain-like"/>
    <property type="match status" value="1"/>
</dbReference>
<dbReference type="EMBL" id="VDGH01000001">
    <property type="protein sequence ID" value="TQR16624.1"/>
    <property type="molecule type" value="Genomic_DNA"/>
</dbReference>
<dbReference type="PROSITE" id="PS50949">
    <property type="entry name" value="HTH_GNTR"/>
    <property type="match status" value="1"/>
</dbReference>
<keyword evidence="2" id="KW-0238">DNA-binding</keyword>
<dbReference type="CDD" id="cd07377">
    <property type="entry name" value="WHTH_GntR"/>
    <property type="match status" value="1"/>
</dbReference>
<dbReference type="GO" id="GO:0003677">
    <property type="term" value="F:DNA binding"/>
    <property type="evidence" value="ECO:0007669"/>
    <property type="project" value="UniProtKB-KW"/>
</dbReference>
<dbReference type="Proteomes" id="UP000317316">
    <property type="component" value="Unassembled WGS sequence"/>
</dbReference>
<organism evidence="5 6">
    <name type="scientific">Psychrobacillus lasiicapitis</name>
    <dbReference type="NCBI Taxonomy" id="1636719"/>
    <lineage>
        <taxon>Bacteria</taxon>
        <taxon>Bacillati</taxon>
        <taxon>Bacillota</taxon>
        <taxon>Bacilli</taxon>
        <taxon>Bacillales</taxon>
        <taxon>Bacillaceae</taxon>
        <taxon>Psychrobacillus</taxon>
    </lineage>
</organism>
<dbReference type="PANTHER" id="PTHR43537">
    <property type="entry name" value="TRANSCRIPTIONAL REGULATOR, GNTR FAMILY"/>
    <property type="match status" value="1"/>
</dbReference>
<evidence type="ECO:0000256" key="3">
    <source>
        <dbReference type="ARBA" id="ARBA00023163"/>
    </source>
</evidence>
<accession>A0A544TGN6</accession>
<keyword evidence="3" id="KW-0804">Transcription</keyword>
<dbReference type="Gene3D" id="1.10.10.10">
    <property type="entry name" value="Winged helix-like DNA-binding domain superfamily/Winged helix DNA-binding domain"/>
    <property type="match status" value="1"/>
</dbReference>
<dbReference type="RefSeq" id="WP_142536867.1">
    <property type="nucleotide sequence ID" value="NZ_BMIE01000002.1"/>
</dbReference>
<dbReference type="OrthoDB" id="368257at2"/>
<protein>
    <submittedName>
        <fullName evidence="5">GntR family transcriptional regulator</fullName>
    </submittedName>
</protein>
<dbReference type="Pfam" id="PF00392">
    <property type="entry name" value="GntR"/>
    <property type="match status" value="1"/>
</dbReference>
<dbReference type="Pfam" id="PF07729">
    <property type="entry name" value="FCD"/>
    <property type="match status" value="1"/>
</dbReference>
<reference evidence="5 6" key="1">
    <citation type="submission" date="2019-05" db="EMBL/GenBank/DDBJ databases">
        <title>Psychrobacillus vulpis sp. nov., a new species isolated from feces of a red fox that inhabits in The Tablas de Daimiel Natural Park, Albacete, Spain.</title>
        <authorList>
            <person name="Rodriguez M."/>
            <person name="Reina J.C."/>
            <person name="Bejar V."/>
            <person name="Llamas I."/>
        </authorList>
    </citation>
    <scope>NUCLEOTIDE SEQUENCE [LARGE SCALE GENOMIC DNA]</scope>
    <source>
        <strain evidence="5 6">NEAU-3TGS17</strain>
    </source>
</reference>
<feature type="domain" description="HTH gntR-type" evidence="4">
    <location>
        <begin position="15"/>
        <end position="82"/>
    </location>
</feature>
<evidence type="ECO:0000313" key="5">
    <source>
        <dbReference type="EMBL" id="TQR16624.1"/>
    </source>
</evidence>
<gene>
    <name evidence="5" type="ORF">FG382_00170</name>
</gene>
<evidence type="ECO:0000256" key="1">
    <source>
        <dbReference type="ARBA" id="ARBA00023015"/>
    </source>
</evidence>
<keyword evidence="1" id="KW-0805">Transcription regulation</keyword>